<dbReference type="EMBL" id="KZ503829">
    <property type="protein sequence ID" value="PKU61158.1"/>
    <property type="molecule type" value="Genomic_DNA"/>
</dbReference>
<name>A0A2I0VCL7_9ASPA</name>
<dbReference type="PANTHER" id="PTHR31286">
    <property type="entry name" value="GLYCINE-RICH CELL WALL STRUCTURAL PROTEIN 1.8-LIKE"/>
    <property type="match status" value="1"/>
</dbReference>
<protein>
    <recommendedName>
        <fullName evidence="2">CCHC-type domain-containing protein</fullName>
    </recommendedName>
</protein>
<dbReference type="Proteomes" id="UP000233837">
    <property type="component" value="Unassembled WGS sequence"/>
</dbReference>
<dbReference type="GO" id="GO:0008270">
    <property type="term" value="F:zinc ion binding"/>
    <property type="evidence" value="ECO:0007669"/>
    <property type="project" value="UniProtKB-KW"/>
</dbReference>
<reference evidence="3 4" key="2">
    <citation type="journal article" date="2017" name="Nature">
        <title>The Apostasia genome and the evolution of orchids.</title>
        <authorList>
            <person name="Zhang G.Q."/>
            <person name="Liu K.W."/>
            <person name="Li Z."/>
            <person name="Lohaus R."/>
            <person name="Hsiao Y.Y."/>
            <person name="Niu S.C."/>
            <person name="Wang J.Y."/>
            <person name="Lin Y.C."/>
            <person name="Xu Q."/>
            <person name="Chen L.J."/>
            <person name="Yoshida K."/>
            <person name="Fujiwara S."/>
            <person name="Wang Z.W."/>
            <person name="Zhang Y.Q."/>
            <person name="Mitsuda N."/>
            <person name="Wang M."/>
            <person name="Liu G.H."/>
            <person name="Pecoraro L."/>
            <person name="Huang H.X."/>
            <person name="Xiao X.J."/>
            <person name="Lin M."/>
            <person name="Wu X.Y."/>
            <person name="Wu W.L."/>
            <person name="Chen Y.Y."/>
            <person name="Chang S.B."/>
            <person name="Sakamoto S."/>
            <person name="Ohme-Takagi M."/>
            <person name="Yagi M."/>
            <person name="Zeng S.J."/>
            <person name="Shen C.Y."/>
            <person name="Yeh C.M."/>
            <person name="Luo Y.B."/>
            <person name="Tsai W.C."/>
            <person name="Van de Peer Y."/>
            <person name="Liu Z.J."/>
        </authorList>
    </citation>
    <scope>NUCLEOTIDE SEQUENCE [LARGE SCALE GENOMIC DNA]</scope>
    <source>
        <tissue evidence="3">The whole plant</tissue>
    </source>
</reference>
<dbReference type="InterPro" id="IPR025558">
    <property type="entry name" value="DUF4283"/>
</dbReference>
<feature type="domain" description="CCHC-type" evidence="2">
    <location>
        <begin position="129"/>
        <end position="144"/>
    </location>
</feature>
<keyword evidence="4" id="KW-1185">Reference proteome</keyword>
<evidence type="ECO:0000256" key="1">
    <source>
        <dbReference type="PROSITE-ProRule" id="PRU00047"/>
    </source>
</evidence>
<gene>
    <name evidence="3" type="ORF">MA16_Dca026513</name>
</gene>
<proteinExistence type="predicted"/>
<keyword evidence="1" id="KW-0863">Zinc-finger</keyword>
<keyword evidence="1" id="KW-0479">Metal-binding</keyword>
<dbReference type="GO" id="GO:0003676">
    <property type="term" value="F:nucleic acid binding"/>
    <property type="evidence" value="ECO:0007669"/>
    <property type="project" value="InterPro"/>
</dbReference>
<accession>A0A2I0VCL7</accession>
<sequence>MLCSFFSQEDVKKVISGGPWFVNRHIIRVDKWSTKFSTTSLKGLTSLVWVRLWNLPLYYWDEINVARIASLIGYPMLIDGDMFQWGRREFARVCVRLELDKQLPMGVWVDGLDERFFQKVEYEKISTFCFNCGIIGHLSNVCKDKEISINNYANSVSKGGSYEVPRMNDPNEDSKYGPWIHVNHKRGKRVNLPFQKKKVEENKGLKEGWIAKRRLIQIRIYHR</sequence>
<reference evidence="3 4" key="1">
    <citation type="journal article" date="2016" name="Sci. Rep.">
        <title>The Dendrobium catenatum Lindl. genome sequence provides insights into polysaccharide synthase, floral development and adaptive evolution.</title>
        <authorList>
            <person name="Zhang G.Q."/>
            <person name="Xu Q."/>
            <person name="Bian C."/>
            <person name="Tsai W.C."/>
            <person name="Yeh C.M."/>
            <person name="Liu K.W."/>
            <person name="Yoshida K."/>
            <person name="Zhang L.S."/>
            <person name="Chang S.B."/>
            <person name="Chen F."/>
            <person name="Shi Y."/>
            <person name="Su Y.Y."/>
            <person name="Zhang Y.Q."/>
            <person name="Chen L.J."/>
            <person name="Yin Y."/>
            <person name="Lin M."/>
            <person name="Huang H."/>
            <person name="Deng H."/>
            <person name="Wang Z.W."/>
            <person name="Zhu S.L."/>
            <person name="Zhao X."/>
            <person name="Deng C."/>
            <person name="Niu S.C."/>
            <person name="Huang J."/>
            <person name="Wang M."/>
            <person name="Liu G.H."/>
            <person name="Yang H.J."/>
            <person name="Xiao X.J."/>
            <person name="Hsiao Y.Y."/>
            <person name="Wu W.L."/>
            <person name="Chen Y.Y."/>
            <person name="Mitsuda N."/>
            <person name="Ohme-Takagi M."/>
            <person name="Luo Y.B."/>
            <person name="Van de Peer Y."/>
            <person name="Liu Z.J."/>
        </authorList>
    </citation>
    <scope>NUCLEOTIDE SEQUENCE [LARGE SCALE GENOMIC DNA]</scope>
    <source>
        <tissue evidence="3">The whole plant</tissue>
    </source>
</reference>
<dbReference type="InterPro" id="IPR001878">
    <property type="entry name" value="Znf_CCHC"/>
</dbReference>
<dbReference type="InterPro" id="IPR025836">
    <property type="entry name" value="Zn_knuckle_CX2CX4HX4C"/>
</dbReference>
<dbReference type="Pfam" id="PF14111">
    <property type="entry name" value="DUF4283"/>
    <property type="match status" value="1"/>
</dbReference>
<dbReference type="AlphaFoldDB" id="A0A2I0VCL7"/>
<evidence type="ECO:0000313" key="3">
    <source>
        <dbReference type="EMBL" id="PKU61158.1"/>
    </source>
</evidence>
<dbReference type="PANTHER" id="PTHR31286:SF99">
    <property type="entry name" value="DUF4283 DOMAIN-CONTAINING PROTEIN"/>
    <property type="match status" value="1"/>
</dbReference>
<dbReference type="InterPro" id="IPR040256">
    <property type="entry name" value="At4g02000-like"/>
</dbReference>
<organism evidence="3 4">
    <name type="scientific">Dendrobium catenatum</name>
    <dbReference type="NCBI Taxonomy" id="906689"/>
    <lineage>
        <taxon>Eukaryota</taxon>
        <taxon>Viridiplantae</taxon>
        <taxon>Streptophyta</taxon>
        <taxon>Embryophyta</taxon>
        <taxon>Tracheophyta</taxon>
        <taxon>Spermatophyta</taxon>
        <taxon>Magnoliopsida</taxon>
        <taxon>Liliopsida</taxon>
        <taxon>Asparagales</taxon>
        <taxon>Orchidaceae</taxon>
        <taxon>Epidendroideae</taxon>
        <taxon>Malaxideae</taxon>
        <taxon>Dendrobiinae</taxon>
        <taxon>Dendrobium</taxon>
    </lineage>
</organism>
<evidence type="ECO:0000259" key="2">
    <source>
        <dbReference type="PROSITE" id="PS50158"/>
    </source>
</evidence>
<evidence type="ECO:0000313" key="4">
    <source>
        <dbReference type="Proteomes" id="UP000233837"/>
    </source>
</evidence>
<dbReference type="Pfam" id="PF14392">
    <property type="entry name" value="zf-CCHC_4"/>
    <property type="match status" value="1"/>
</dbReference>
<keyword evidence="1" id="KW-0862">Zinc</keyword>
<dbReference type="PROSITE" id="PS50158">
    <property type="entry name" value="ZF_CCHC"/>
    <property type="match status" value="1"/>
</dbReference>